<evidence type="ECO:0000313" key="2">
    <source>
        <dbReference type="Proteomes" id="UP000076502"/>
    </source>
</evidence>
<dbReference type="EMBL" id="KQ434827">
    <property type="protein sequence ID" value="KZC07608.1"/>
    <property type="molecule type" value="Genomic_DNA"/>
</dbReference>
<evidence type="ECO:0000313" key="1">
    <source>
        <dbReference type="EMBL" id="KZC07608.1"/>
    </source>
</evidence>
<protein>
    <submittedName>
        <fullName evidence="1">Uncharacterized protein</fullName>
    </submittedName>
</protein>
<reference evidence="1 2" key="1">
    <citation type="submission" date="2015-07" db="EMBL/GenBank/DDBJ databases">
        <title>The genome of Dufourea novaeangliae.</title>
        <authorList>
            <person name="Pan H."/>
            <person name="Kapheim K."/>
        </authorList>
    </citation>
    <scope>NUCLEOTIDE SEQUENCE [LARGE SCALE GENOMIC DNA]</scope>
    <source>
        <strain evidence="1">0120121106</strain>
        <tissue evidence="1">Whole body</tissue>
    </source>
</reference>
<dbReference type="AlphaFoldDB" id="A0A154P8R5"/>
<keyword evidence="2" id="KW-1185">Reference proteome</keyword>
<dbReference type="Proteomes" id="UP000076502">
    <property type="component" value="Unassembled WGS sequence"/>
</dbReference>
<sequence length="53" mass="5913">MPSNCFRPLCCYIYVGTGLHAALQKRSHGVQSEWAESSLLCESIIDSVNLVER</sequence>
<proteinExistence type="predicted"/>
<organism evidence="1 2">
    <name type="scientific">Dufourea novaeangliae</name>
    <name type="common">Sweat bee</name>
    <dbReference type="NCBI Taxonomy" id="178035"/>
    <lineage>
        <taxon>Eukaryota</taxon>
        <taxon>Metazoa</taxon>
        <taxon>Ecdysozoa</taxon>
        <taxon>Arthropoda</taxon>
        <taxon>Hexapoda</taxon>
        <taxon>Insecta</taxon>
        <taxon>Pterygota</taxon>
        <taxon>Neoptera</taxon>
        <taxon>Endopterygota</taxon>
        <taxon>Hymenoptera</taxon>
        <taxon>Apocrita</taxon>
        <taxon>Aculeata</taxon>
        <taxon>Apoidea</taxon>
        <taxon>Anthophila</taxon>
        <taxon>Halictidae</taxon>
        <taxon>Rophitinae</taxon>
        <taxon>Dufourea</taxon>
    </lineage>
</organism>
<accession>A0A154P8R5</accession>
<gene>
    <name evidence="1" type="ORF">WN55_08380</name>
</gene>
<name>A0A154P8R5_DUFNO</name>